<accession>A0ABP6X539</accession>
<dbReference type="GO" id="GO:0016874">
    <property type="term" value="F:ligase activity"/>
    <property type="evidence" value="ECO:0007669"/>
    <property type="project" value="UniProtKB-KW"/>
</dbReference>
<evidence type="ECO:0000256" key="2">
    <source>
        <dbReference type="ARBA" id="ARBA00022598"/>
    </source>
</evidence>
<protein>
    <submittedName>
        <fullName evidence="5">Long-chain fatty acid--CoA ligase</fullName>
    </submittedName>
</protein>
<feature type="domain" description="AMP-binding enzyme C-terminal" evidence="4">
    <location>
        <begin position="409"/>
        <end position="484"/>
    </location>
</feature>
<dbReference type="EMBL" id="BAAAZN010000011">
    <property type="protein sequence ID" value="GAA3561561.1"/>
    <property type="molecule type" value="Genomic_DNA"/>
</dbReference>
<evidence type="ECO:0000313" key="6">
    <source>
        <dbReference type="Proteomes" id="UP001500689"/>
    </source>
</evidence>
<name>A0ABP6X539_9PSEU</name>
<organism evidence="5 6">
    <name type="scientific">Amycolatopsis ultiminotia</name>
    <dbReference type="NCBI Taxonomy" id="543629"/>
    <lineage>
        <taxon>Bacteria</taxon>
        <taxon>Bacillati</taxon>
        <taxon>Actinomycetota</taxon>
        <taxon>Actinomycetes</taxon>
        <taxon>Pseudonocardiales</taxon>
        <taxon>Pseudonocardiaceae</taxon>
        <taxon>Amycolatopsis</taxon>
    </lineage>
</organism>
<proteinExistence type="inferred from homology"/>
<dbReference type="InterPro" id="IPR025110">
    <property type="entry name" value="AMP-bd_C"/>
</dbReference>
<dbReference type="Pfam" id="PF00501">
    <property type="entry name" value="AMP-binding"/>
    <property type="match status" value="1"/>
</dbReference>
<dbReference type="RefSeq" id="WP_344864188.1">
    <property type="nucleotide sequence ID" value="NZ_BAAAZN010000011.1"/>
</dbReference>
<evidence type="ECO:0000256" key="1">
    <source>
        <dbReference type="ARBA" id="ARBA00006432"/>
    </source>
</evidence>
<dbReference type="InterPro" id="IPR020845">
    <property type="entry name" value="AMP-binding_CS"/>
</dbReference>
<reference evidence="6" key="1">
    <citation type="journal article" date="2019" name="Int. J. Syst. Evol. Microbiol.">
        <title>The Global Catalogue of Microorganisms (GCM) 10K type strain sequencing project: providing services to taxonomists for standard genome sequencing and annotation.</title>
        <authorList>
            <consortium name="The Broad Institute Genomics Platform"/>
            <consortium name="The Broad Institute Genome Sequencing Center for Infectious Disease"/>
            <person name="Wu L."/>
            <person name="Ma J."/>
        </authorList>
    </citation>
    <scope>NUCLEOTIDE SEQUENCE [LARGE SCALE GENOMIC DNA]</scope>
    <source>
        <strain evidence="6">JCM 16898</strain>
    </source>
</reference>
<gene>
    <name evidence="5" type="ORF">GCM10022222_51700</name>
</gene>
<dbReference type="Gene3D" id="3.30.300.30">
    <property type="match status" value="1"/>
</dbReference>
<dbReference type="InterPro" id="IPR042099">
    <property type="entry name" value="ANL_N_sf"/>
</dbReference>
<dbReference type="PANTHER" id="PTHR43201">
    <property type="entry name" value="ACYL-COA SYNTHETASE"/>
    <property type="match status" value="1"/>
</dbReference>
<comment type="caution">
    <text evidence="5">The sequence shown here is derived from an EMBL/GenBank/DDBJ whole genome shotgun (WGS) entry which is preliminary data.</text>
</comment>
<dbReference type="PROSITE" id="PS00455">
    <property type="entry name" value="AMP_BINDING"/>
    <property type="match status" value="1"/>
</dbReference>
<dbReference type="Gene3D" id="3.40.50.12780">
    <property type="entry name" value="N-terminal domain of ligase-like"/>
    <property type="match status" value="1"/>
</dbReference>
<dbReference type="InterPro" id="IPR045851">
    <property type="entry name" value="AMP-bd_C_sf"/>
</dbReference>
<keyword evidence="2 5" id="KW-0436">Ligase</keyword>
<dbReference type="InterPro" id="IPR000873">
    <property type="entry name" value="AMP-dep_synth/lig_dom"/>
</dbReference>
<sequence>MPDTIGTLLVHSAQKHATRTALMEAGTTLTYERTLDLATACAVRLRERGIAPGDRVGILLANGWDYAVSYFGAQLAGAIVVLVNARLSAPEIAYVLADSGASLTITDDSFTDRLPAGAATVDATELVAEPGERRSPTSLPGLLRNTDDTAHLLYTSGTTGRPKGAAQTHANLLFNAGTVREQFQLTPDDRTLIVAPMFHATGINSQLIGFLSAGASCVVASAYKTADTLHTVAKQRITVFAGVATMLQLMLDRPELDSLDLSALRLFIMGGSPVPESLPKHARTKLPHTELANVWGLTEATSIVTFVRGDEYLARPWSAGRAVPGVELGIATDHDDITTNTDRVGELCVRGPIVTAGYWNKPDATAETFRDGWLHTGDIGTIDTDGYAHVLDRIKDMIIRGGENIYSLEVESVLAAHPAVADVGVVGVPDRIFGERVRAVLVLDSGYTLTATELHEYASQHLADYKVPAEFVFVTELPRNPSGKLLKRSLTQLPTAHDAT</sequence>
<evidence type="ECO:0000259" key="3">
    <source>
        <dbReference type="Pfam" id="PF00501"/>
    </source>
</evidence>
<comment type="similarity">
    <text evidence="1">Belongs to the ATP-dependent AMP-binding enzyme family.</text>
</comment>
<dbReference type="Proteomes" id="UP001500689">
    <property type="component" value="Unassembled WGS sequence"/>
</dbReference>
<keyword evidence="6" id="KW-1185">Reference proteome</keyword>
<evidence type="ECO:0000259" key="4">
    <source>
        <dbReference type="Pfam" id="PF13193"/>
    </source>
</evidence>
<dbReference type="PANTHER" id="PTHR43201:SF5">
    <property type="entry name" value="MEDIUM-CHAIN ACYL-COA LIGASE ACSF2, MITOCHONDRIAL"/>
    <property type="match status" value="1"/>
</dbReference>
<dbReference type="Pfam" id="PF13193">
    <property type="entry name" value="AMP-binding_C"/>
    <property type="match status" value="1"/>
</dbReference>
<feature type="domain" description="AMP-dependent synthetase/ligase" evidence="3">
    <location>
        <begin position="11"/>
        <end position="359"/>
    </location>
</feature>
<dbReference type="SUPFAM" id="SSF56801">
    <property type="entry name" value="Acetyl-CoA synthetase-like"/>
    <property type="match status" value="1"/>
</dbReference>
<evidence type="ECO:0000313" key="5">
    <source>
        <dbReference type="EMBL" id="GAA3561561.1"/>
    </source>
</evidence>